<accession>A0A9Y1DI61</accession>
<sequence>MTVRHAAEQVALVTTPVPVGVSGMTMFGITLQDWVFIGTAMLLVFQIIVFLPKVRDAFKSLFGKEKPNDRTERAS</sequence>
<dbReference type="EMBL" id="OP329100">
    <property type="protein sequence ID" value="UXY92586.1"/>
    <property type="molecule type" value="Genomic_DNA"/>
</dbReference>
<keyword evidence="1" id="KW-0472">Membrane</keyword>
<reference evidence="2" key="2">
    <citation type="journal article" date="2023" name="mSystems">
        <title>Transcriptomics-Driven Characterization of LUZ100, a T7-like Pseudomonas Phage with Temperate Features.</title>
        <authorList>
            <person name="Putzeys L."/>
            <person name="Poppeliers J."/>
            <person name="Boon M."/>
            <person name="Lood C."/>
            <person name="Vallino M."/>
            <person name="Lavigne R."/>
        </authorList>
    </citation>
    <scope>NUCLEOTIDE SEQUENCE</scope>
</reference>
<evidence type="ECO:0000256" key="1">
    <source>
        <dbReference type="SAM" id="Phobius"/>
    </source>
</evidence>
<protein>
    <submittedName>
        <fullName evidence="2">Holin superfamily II</fullName>
    </submittedName>
</protein>
<dbReference type="Proteomes" id="UP001215939">
    <property type="component" value="Segment"/>
</dbReference>
<gene>
    <name evidence="2" type="ORF">LUZ100_gp50</name>
</gene>
<reference evidence="2" key="1">
    <citation type="submission" date="2022-08" db="EMBL/GenBank/DDBJ databases">
        <authorList>
            <person name="Putzeys L."/>
            <person name="Poppeliers J."/>
            <person name="Boon M."/>
            <person name="Lood C."/>
            <person name="Vallino M."/>
            <person name="Lavigne R."/>
        </authorList>
    </citation>
    <scope>NUCLEOTIDE SEQUENCE</scope>
</reference>
<proteinExistence type="predicted"/>
<keyword evidence="1" id="KW-0812">Transmembrane</keyword>
<keyword evidence="1" id="KW-1133">Transmembrane helix</keyword>
<evidence type="ECO:0000313" key="3">
    <source>
        <dbReference type="Proteomes" id="UP001215939"/>
    </source>
</evidence>
<feature type="transmembrane region" description="Helical" evidence="1">
    <location>
        <begin position="34"/>
        <end position="51"/>
    </location>
</feature>
<organism evidence="2 3">
    <name type="scientific">Pseudomonas phage LUZ100</name>
    <dbReference type="NCBI Taxonomy" id="2973522"/>
    <lineage>
        <taxon>Viruses</taxon>
        <taxon>Duplodnaviria</taxon>
        <taxon>Heunggongvirae</taxon>
        <taxon>Uroviricota</taxon>
        <taxon>Caudoviricetes</taxon>
        <taxon>Autographivirales</taxon>
        <taxon>Autographivirales incertae sedis</taxon>
        <taxon>Luzcentumvirus</taxon>
        <taxon>Luzcentumvirus LUZ100</taxon>
    </lineage>
</organism>
<keyword evidence="3" id="KW-1185">Reference proteome</keyword>
<name>A0A9Y1DI61_9CAUD</name>
<evidence type="ECO:0000313" key="2">
    <source>
        <dbReference type="EMBL" id="UXY92586.1"/>
    </source>
</evidence>